<evidence type="ECO:0000256" key="1">
    <source>
        <dbReference type="SAM" id="Phobius"/>
    </source>
</evidence>
<protein>
    <submittedName>
        <fullName evidence="2">Uncharacterized protein</fullName>
    </submittedName>
</protein>
<keyword evidence="1" id="KW-0812">Transmembrane</keyword>
<dbReference type="AlphaFoldDB" id="A0A6A4GJF5"/>
<dbReference type="Proteomes" id="UP000799118">
    <property type="component" value="Unassembled WGS sequence"/>
</dbReference>
<evidence type="ECO:0000313" key="3">
    <source>
        <dbReference type="Proteomes" id="UP000799118"/>
    </source>
</evidence>
<dbReference type="EMBL" id="ML769985">
    <property type="protein sequence ID" value="KAE9385444.1"/>
    <property type="molecule type" value="Genomic_DNA"/>
</dbReference>
<keyword evidence="1" id="KW-1133">Transmembrane helix</keyword>
<organism evidence="2 3">
    <name type="scientific">Gymnopus androsaceus JB14</name>
    <dbReference type="NCBI Taxonomy" id="1447944"/>
    <lineage>
        <taxon>Eukaryota</taxon>
        <taxon>Fungi</taxon>
        <taxon>Dikarya</taxon>
        <taxon>Basidiomycota</taxon>
        <taxon>Agaricomycotina</taxon>
        <taxon>Agaricomycetes</taxon>
        <taxon>Agaricomycetidae</taxon>
        <taxon>Agaricales</taxon>
        <taxon>Marasmiineae</taxon>
        <taxon>Omphalotaceae</taxon>
        <taxon>Gymnopus</taxon>
    </lineage>
</organism>
<sequence length="159" mass="17502">MVTVLSIILVDDFFTAPATFKICTSNLSIAAFGGLAIFSTVFTVCAAPLGIDLTIHIQTDRPTIDPQILHTKYHSTLTITFPNTESLNTNLSPGMPIHKETRCTRDQFLASKTIAIDFLNSADIKEKLKLQGDPEFIVDEDKGCEWLKGPIPFQFVVTA</sequence>
<accession>A0A6A4GJF5</accession>
<keyword evidence="3" id="KW-1185">Reference proteome</keyword>
<reference evidence="2" key="1">
    <citation type="journal article" date="2019" name="Environ. Microbiol.">
        <title>Fungal ecological strategies reflected in gene transcription - a case study of two litter decomposers.</title>
        <authorList>
            <person name="Barbi F."/>
            <person name="Kohler A."/>
            <person name="Barry K."/>
            <person name="Baskaran P."/>
            <person name="Daum C."/>
            <person name="Fauchery L."/>
            <person name="Ihrmark K."/>
            <person name="Kuo A."/>
            <person name="LaButti K."/>
            <person name="Lipzen A."/>
            <person name="Morin E."/>
            <person name="Grigoriev I.V."/>
            <person name="Henrissat B."/>
            <person name="Lindahl B."/>
            <person name="Martin F."/>
        </authorList>
    </citation>
    <scope>NUCLEOTIDE SEQUENCE</scope>
    <source>
        <strain evidence="2">JB14</strain>
    </source>
</reference>
<name>A0A6A4GJF5_9AGAR</name>
<feature type="transmembrane region" description="Helical" evidence="1">
    <location>
        <begin position="29"/>
        <end position="51"/>
    </location>
</feature>
<proteinExistence type="predicted"/>
<gene>
    <name evidence="2" type="ORF">BT96DRAFT_1007040</name>
</gene>
<keyword evidence="1" id="KW-0472">Membrane</keyword>
<evidence type="ECO:0000313" key="2">
    <source>
        <dbReference type="EMBL" id="KAE9385444.1"/>
    </source>
</evidence>